<reference evidence="4" key="1">
    <citation type="submission" date="2021-01" db="EMBL/GenBank/DDBJ databases">
        <authorList>
            <person name="Corre E."/>
            <person name="Pelletier E."/>
            <person name="Niang G."/>
            <person name="Scheremetjew M."/>
            <person name="Finn R."/>
            <person name="Kale V."/>
            <person name="Holt S."/>
            <person name="Cochrane G."/>
            <person name="Meng A."/>
            <person name="Brown T."/>
            <person name="Cohen L."/>
        </authorList>
    </citation>
    <scope>NUCLEOTIDE SEQUENCE</scope>
    <source>
        <strain evidence="4">UTEX LB 2760</strain>
    </source>
</reference>
<gene>
    <name evidence="4" type="ORF">RMAR0315_LOCUS13819</name>
</gene>
<keyword evidence="2" id="KW-0812">Transmembrane</keyword>
<name>A0A7S0BUA3_9RHOD</name>
<proteinExistence type="predicted"/>
<dbReference type="EMBL" id="HBEK01025142">
    <property type="protein sequence ID" value="CAD8403810.1"/>
    <property type="molecule type" value="Transcribed_RNA"/>
</dbReference>
<keyword evidence="2" id="KW-1133">Transmembrane helix</keyword>
<keyword evidence="2" id="KW-0472">Membrane</keyword>
<evidence type="ECO:0000313" key="4">
    <source>
        <dbReference type="EMBL" id="CAD8403810.1"/>
    </source>
</evidence>
<evidence type="ECO:0000256" key="3">
    <source>
        <dbReference type="SAM" id="SignalP"/>
    </source>
</evidence>
<organism evidence="4">
    <name type="scientific">Rhodosorus marinus</name>
    <dbReference type="NCBI Taxonomy" id="101924"/>
    <lineage>
        <taxon>Eukaryota</taxon>
        <taxon>Rhodophyta</taxon>
        <taxon>Stylonematophyceae</taxon>
        <taxon>Stylonematales</taxon>
        <taxon>Stylonemataceae</taxon>
        <taxon>Rhodosorus</taxon>
    </lineage>
</organism>
<feature type="transmembrane region" description="Helical" evidence="2">
    <location>
        <begin position="88"/>
        <end position="106"/>
    </location>
</feature>
<keyword evidence="3" id="KW-0732">Signal</keyword>
<evidence type="ECO:0000256" key="1">
    <source>
        <dbReference type="SAM" id="MobiDB-lite"/>
    </source>
</evidence>
<accession>A0A7S0BUA3</accession>
<evidence type="ECO:0000256" key="2">
    <source>
        <dbReference type="SAM" id="Phobius"/>
    </source>
</evidence>
<feature type="chain" id="PRO_5030791099" evidence="3">
    <location>
        <begin position="19"/>
        <end position="153"/>
    </location>
</feature>
<protein>
    <submittedName>
        <fullName evidence="4">Uncharacterized protein</fullName>
    </submittedName>
</protein>
<feature type="region of interest" description="Disordered" evidence="1">
    <location>
        <begin position="110"/>
        <end position="153"/>
    </location>
</feature>
<dbReference type="AlphaFoldDB" id="A0A7S0BUA3"/>
<feature type="signal peptide" evidence="3">
    <location>
        <begin position="1"/>
        <end position="18"/>
    </location>
</feature>
<sequence>MVRFVVPVACLLFLVVSGLLIQEDGGDAAGISERLQKQLTRRNTAHQRFVAIIAFARKVLEVVQRWIEKAGLGPYVDKLIDFSLAKPVQTVMGLSAILTAIFIMMLPPDRKKKQPPSESGKSEQVKNDVAMDAMTGEIQKQSVTTTRRRKVAE</sequence>